<evidence type="ECO:0000256" key="1">
    <source>
        <dbReference type="SAM" id="MobiDB-lite"/>
    </source>
</evidence>
<name>A0A173LXC5_9MICO</name>
<gene>
    <name evidence="2" type="ORF">AUMI_110940</name>
</gene>
<dbReference type="KEGG" id="amin:AUMI_110940"/>
<sequence length="253" mass="28586">MAWGRVDDNLAFHPKVMQAGNEAMGLWIRSLSWCAQQLTDGHVPDGIIHAFGGRELSHRLVDAGLWHQVDGGFEFNDWHDYQPTRESVMAEREAARSRMARVRANKRVSSLDVRANIDRSSDEVRLPHPIPSHPSTPKGVESTKRARRLPEDFSITPEMSAWAQGSVPGMDIKSATEQFMDYWHSAGGANARKLDWEKAWKVWMRRDYIKTPAGQRTVPGVPQPPTKAQLEAQMCSKHYGYPLPCDRCARGDD</sequence>
<dbReference type="Proteomes" id="UP000243847">
    <property type="component" value="Chromosome sequence1"/>
</dbReference>
<evidence type="ECO:0000313" key="3">
    <source>
        <dbReference type="Proteomes" id="UP000243847"/>
    </source>
</evidence>
<proteinExistence type="predicted"/>
<evidence type="ECO:0000313" key="2">
    <source>
        <dbReference type="EMBL" id="BAU99636.1"/>
    </source>
</evidence>
<dbReference type="EMBL" id="AP017457">
    <property type="protein sequence ID" value="BAU99636.1"/>
    <property type="molecule type" value="Genomic_DNA"/>
</dbReference>
<feature type="region of interest" description="Disordered" evidence="1">
    <location>
        <begin position="120"/>
        <end position="145"/>
    </location>
</feature>
<dbReference type="GeneID" id="80452285"/>
<dbReference type="AlphaFoldDB" id="A0A173LXC5"/>
<dbReference type="OrthoDB" id="3383452at2"/>
<dbReference type="RefSeq" id="WP_096382293.1">
    <property type="nucleotide sequence ID" value="NZ_AP017457.1"/>
</dbReference>
<accession>A0A173LXC5</accession>
<organism evidence="2 3">
    <name type="scientific">Aurantimicrobium minutum</name>
    <dbReference type="NCBI Taxonomy" id="708131"/>
    <lineage>
        <taxon>Bacteria</taxon>
        <taxon>Bacillati</taxon>
        <taxon>Actinomycetota</taxon>
        <taxon>Actinomycetes</taxon>
        <taxon>Micrococcales</taxon>
        <taxon>Microbacteriaceae</taxon>
        <taxon>Aurantimicrobium</taxon>
    </lineage>
</organism>
<reference evidence="2 3" key="1">
    <citation type="journal article" date="2016" name="Genome Announc.">
        <title>Complete Genome Sequence of Aurantimicrobium minutum Type Strain KNCT, a Planktonic Ultramicrobacterium Isolated from River Water.</title>
        <authorList>
            <person name="Nakai R."/>
            <person name="Fujisawa T."/>
            <person name="Nakamura Y."/>
            <person name="Nishide H."/>
            <person name="Uchiyama I."/>
            <person name="Baba T."/>
            <person name="Toyoda A."/>
            <person name="Fujiyama A."/>
            <person name="Naganuma T."/>
            <person name="Niki H."/>
        </authorList>
    </citation>
    <scope>NUCLEOTIDE SEQUENCE [LARGE SCALE GENOMIC DNA]</scope>
    <source>
        <strain evidence="2 3">KNC</strain>
    </source>
</reference>
<protein>
    <submittedName>
        <fullName evidence="2">Uncharacterized protein</fullName>
    </submittedName>
</protein>